<name>A0A3B0TA61_9ZZZZ</name>
<protein>
    <recommendedName>
        <fullName evidence="1">Thioredoxin domain-containing protein</fullName>
    </recommendedName>
</protein>
<accession>A0A3B0TA61</accession>
<evidence type="ECO:0000313" key="2">
    <source>
        <dbReference type="EMBL" id="VAW12963.1"/>
    </source>
</evidence>
<dbReference type="GO" id="GO:0016491">
    <property type="term" value="F:oxidoreductase activity"/>
    <property type="evidence" value="ECO:0007669"/>
    <property type="project" value="InterPro"/>
</dbReference>
<dbReference type="PROSITE" id="PS51352">
    <property type="entry name" value="THIOREDOXIN_2"/>
    <property type="match status" value="1"/>
</dbReference>
<dbReference type="PANTHER" id="PTHR42852:SF17">
    <property type="entry name" value="THIOREDOXIN-LIKE PROTEIN HI_1115"/>
    <property type="match status" value="1"/>
</dbReference>
<sequence length="168" mass="19160">MKKIFQLFLVAFLIMVSYQPSKAMGQFFFMENSLVGEKAFETTLKRIDGSEISFSEYRNGKPALIFFWATWCPNCAKELKDLSANKEKILSQGISIIPVDLGEKPSIVQRYMKKRKLNLEMFLDEDSSLGESYDLIGVPTIIFVNKEGNITDIQHSLPENYEEVLAGK</sequence>
<feature type="domain" description="Thioredoxin" evidence="1">
    <location>
        <begin position="33"/>
        <end position="168"/>
    </location>
</feature>
<dbReference type="SUPFAM" id="SSF52833">
    <property type="entry name" value="Thioredoxin-like"/>
    <property type="match status" value="1"/>
</dbReference>
<dbReference type="EMBL" id="UOEN01000136">
    <property type="protein sequence ID" value="VAW12963.1"/>
    <property type="molecule type" value="Genomic_DNA"/>
</dbReference>
<organism evidence="2">
    <name type="scientific">hydrothermal vent metagenome</name>
    <dbReference type="NCBI Taxonomy" id="652676"/>
    <lineage>
        <taxon>unclassified sequences</taxon>
        <taxon>metagenomes</taxon>
        <taxon>ecological metagenomes</taxon>
    </lineage>
</organism>
<dbReference type="InterPro" id="IPR013766">
    <property type="entry name" value="Thioredoxin_domain"/>
</dbReference>
<proteinExistence type="predicted"/>
<dbReference type="GO" id="GO:0016209">
    <property type="term" value="F:antioxidant activity"/>
    <property type="evidence" value="ECO:0007669"/>
    <property type="project" value="InterPro"/>
</dbReference>
<gene>
    <name evidence="2" type="ORF">MNBD_BACTEROID05-942</name>
</gene>
<dbReference type="InterPro" id="IPR036249">
    <property type="entry name" value="Thioredoxin-like_sf"/>
</dbReference>
<reference evidence="2" key="1">
    <citation type="submission" date="2018-06" db="EMBL/GenBank/DDBJ databases">
        <authorList>
            <person name="Zhirakovskaya E."/>
        </authorList>
    </citation>
    <scope>NUCLEOTIDE SEQUENCE</scope>
</reference>
<dbReference type="PANTHER" id="PTHR42852">
    <property type="entry name" value="THIOL:DISULFIDE INTERCHANGE PROTEIN DSBE"/>
    <property type="match status" value="1"/>
</dbReference>
<dbReference type="Gene3D" id="3.40.30.10">
    <property type="entry name" value="Glutaredoxin"/>
    <property type="match status" value="1"/>
</dbReference>
<dbReference type="InterPro" id="IPR050553">
    <property type="entry name" value="Thioredoxin_ResA/DsbE_sf"/>
</dbReference>
<dbReference type="InterPro" id="IPR000866">
    <property type="entry name" value="AhpC/TSA"/>
</dbReference>
<evidence type="ECO:0000259" key="1">
    <source>
        <dbReference type="PROSITE" id="PS51352"/>
    </source>
</evidence>
<dbReference type="Pfam" id="PF00578">
    <property type="entry name" value="AhpC-TSA"/>
    <property type="match status" value="1"/>
</dbReference>
<dbReference type="CDD" id="cd02966">
    <property type="entry name" value="TlpA_like_family"/>
    <property type="match status" value="1"/>
</dbReference>
<dbReference type="AlphaFoldDB" id="A0A3B0TA61"/>